<comment type="caution">
    <text evidence="2">The sequence shown here is derived from an EMBL/GenBank/DDBJ whole genome shotgun (WGS) entry which is preliminary data.</text>
</comment>
<reference evidence="2" key="2">
    <citation type="journal article" date="2021" name="PeerJ">
        <title>Extensive microbial diversity within the chicken gut microbiome revealed by metagenomics and culture.</title>
        <authorList>
            <person name="Gilroy R."/>
            <person name="Ravi A."/>
            <person name="Getino M."/>
            <person name="Pursley I."/>
            <person name="Horton D.L."/>
            <person name="Alikhan N.F."/>
            <person name="Baker D."/>
            <person name="Gharbi K."/>
            <person name="Hall N."/>
            <person name="Watson M."/>
            <person name="Adriaenssens E.M."/>
            <person name="Foster-Nyarko E."/>
            <person name="Jarju S."/>
            <person name="Secka A."/>
            <person name="Antonio M."/>
            <person name="Oren A."/>
            <person name="Chaudhuri R.R."/>
            <person name="La Ragione R."/>
            <person name="Hildebrand F."/>
            <person name="Pallen M.J."/>
        </authorList>
    </citation>
    <scope>NUCLEOTIDE SEQUENCE</scope>
    <source>
        <strain evidence="2">CHK184-20233</strain>
    </source>
</reference>
<dbReference type="PANTHER" id="PTHR23419:SF8">
    <property type="entry name" value="FI09726P"/>
    <property type="match status" value="1"/>
</dbReference>
<reference evidence="2" key="1">
    <citation type="submission" date="2020-10" db="EMBL/GenBank/DDBJ databases">
        <authorList>
            <person name="Gilroy R."/>
        </authorList>
    </citation>
    <scope>NUCLEOTIDE SEQUENCE</scope>
    <source>
        <strain evidence="2">CHK184-20233</strain>
    </source>
</reference>
<organism evidence="2 3">
    <name type="scientific">Candidatus Onthousia excrementipullorum</name>
    <dbReference type="NCBI Taxonomy" id="2840884"/>
    <lineage>
        <taxon>Bacteria</taxon>
        <taxon>Bacillati</taxon>
        <taxon>Bacillota</taxon>
        <taxon>Bacilli</taxon>
        <taxon>Candidatus Onthousia</taxon>
    </lineage>
</organism>
<dbReference type="PANTHER" id="PTHR23419">
    <property type="entry name" value="DIVALENT CATION TOLERANCE CUTA-RELATED"/>
    <property type="match status" value="1"/>
</dbReference>
<gene>
    <name evidence="2" type="ORF">IAB38_06900</name>
</gene>
<accession>A0A9D1DVI6</accession>
<evidence type="ECO:0000313" key="2">
    <source>
        <dbReference type="EMBL" id="HIR59762.1"/>
    </source>
</evidence>
<protein>
    <submittedName>
        <fullName evidence="2">Divalent-cation tolerance protein CutA</fullName>
    </submittedName>
</protein>
<comment type="similarity">
    <text evidence="1">Belongs to the CutA family.</text>
</comment>
<dbReference type="Proteomes" id="UP000824232">
    <property type="component" value="Unassembled WGS sequence"/>
</dbReference>
<dbReference type="InterPro" id="IPR015867">
    <property type="entry name" value="N-reg_PII/ATP_PRibTrfase_C"/>
</dbReference>
<dbReference type="InterPro" id="IPR011322">
    <property type="entry name" value="N-reg_PII-like_a/b"/>
</dbReference>
<dbReference type="Gene3D" id="3.30.70.120">
    <property type="match status" value="1"/>
</dbReference>
<dbReference type="AlphaFoldDB" id="A0A9D1DVI6"/>
<dbReference type="GO" id="GO:0005507">
    <property type="term" value="F:copper ion binding"/>
    <property type="evidence" value="ECO:0007669"/>
    <property type="project" value="TreeGrafter"/>
</dbReference>
<dbReference type="Pfam" id="PF03091">
    <property type="entry name" value="CutA1"/>
    <property type="match status" value="1"/>
</dbReference>
<proteinExistence type="inferred from homology"/>
<dbReference type="InterPro" id="IPR004323">
    <property type="entry name" value="Ion_tolerance_CutA"/>
</dbReference>
<dbReference type="GO" id="GO:0010038">
    <property type="term" value="P:response to metal ion"/>
    <property type="evidence" value="ECO:0007669"/>
    <property type="project" value="InterPro"/>
</dbReference>
<evidence type="ECO:0000313" key="3">
    <source>
        <dbReference type="Proteomes" id="UP000824232"/>
    </source>
</evidence>
<evidence type="ECO:0000256" key="1">
    <source>
        <dbReference type="ARBA" id="ARBA00010169"/>
    </source>
</evidence>
<dbReference type="SUPFAM" id="SSF54913">
    <property type="entry name" value="GlnB-like"/>
    <property type="match status" value="1"/>
</dbReference>
<name>A0A9D1DVI6_9FIRM</name>
<dbReference type="EMBL" id="DVHC01000064">
    <property type="protein sequence ID" value="HIR59762.1"/>
    <property type="molecule type" value="Genomic_DNA"/>
</dbReference>
<sequence>MKYVMIEVAFNNEEEVNLTKEKLLKEKLVASLQVITSDSSWNYNGELENDKEYLVFMKTKESLINEVYEVIKEIHSYEVFEYAVFPLTSPSKDYLDWIDKETK</sequence>